<keyword evidence="4" id="KW-1185">Reference proteome</keyword>
<feature type="compositionally biased region" description="Polar residues" evidence="1">
    <location>
        <begin position="548"/>
        <end position="559"/>
    </location>
</feature>
<dbReference type="Proteomes" id="UP001165085">
    <property type="component" value="Unassembled WGS sequence"/>
</dbReference>
<dbReference type="AlphaFoldDB" id="A0A9W7B390"/>
<evidence type="ECO:0000313" key="3">
    <source>
        <dbReference type="EMBL" id="GMH80317.1"/>
    </source>
</evidence>
<proteinExistence type="predicted"/>
<feature type="compositionally biased region" description="Acidic residues" evidence="1">
    <location>
        <begin position="565"/>
        <end position="587"/>
    </location>
</feature>
<feature type="region of interest" description="Disordered" evidence="1">
    <location>
        <begin position="461"/>
        <end position="486"/>
    </location>
</feature>
<reference evidence="4" key="1">
    <citation type="journal article" date="2023" name="Commun. Biol.">
        <title>Genome analysis of Parmales, the sister group of diatoms, reveals the evolutionary specialization of diatoms from phago-mixotrophs to photoautotrophs.</title>
        <authorList>
            <person name="Ban H."/>
            <person name="Sato S."/>
            <person name="Yoshikawa S."/>
            <person name="Yamada K."/>
            <person name="Nakamura Y."/>
            <person name="Ichinomiya M."/>
            <person name="Sato N."/>
            <person name="Blanc-Mathieu R."/>
            <person name="Endo H."/>
            <person name="Kuwata A."/>
            <person name="Ogata H."/>
        </authorList>
    </citation>
    <scope>NUCLEOTIDE SEQUENCE [LARGE SCALE GENOMIC DNA]</scope>
    <source>
        <strain evidence="4">NIES 3701</strain>
    </source>
</reference>
<feature type="region of interest" description="Disordered" evidence="1">
    <location>
        <begin position="340"/>
        <end position="366"/>
    </location>
</feature>
<feature type="domain" description="Protein kinase" evidence="2">
    <location>
        <begin position="98"/>
        <end position="459"/>
    </location>
</feature>
<dbReference type="InterPro" id="IPR000719">
    <property type="entry name" value="Prot_kinase_dom"/>
</dbReference>
<organism evidence="3 4">
    <name type="scientific">Triparma strigata</name>
    <dbReference type="NCBI Taxonomy" id="1606541"/>
    <lineage>
        <taxon>Eukaryota</taxon>
        <taxon>Sar</taxon>
        <taxon>Stramenopiles</taxon>
        <taxon>Ochrophyta</taxon>
        <taxon>Bolidophyceae</taxon>
        <taxon>Parmales</taxon>
        <taxon>Triparmaceae</taxon>
        <taxon>Triparma</taxon>
    </lineage>
</organism>
<accession>A0A9W7B390</accession>
<dbReference type="GO" id="GO:0005524">
    <property type="term" value="F:ATP binding"/>
    <property type="evidence" value="ECO:0007669"/>
    <property type="project" value="InterPro"/>
</dbReference>
<dbReference type="OrthoDB" id="10421650at2759"/>
<comment type="caution">
    <text evidence="3">The sequence shown here is derived from an EMBL/GenBank/DDBJ whole genome shotgun (WGS) entry which is preliminary data.</text>
</comment>
<protein>
    <recommendedName>
        <fullName evidence="2">Protein kinase domain-containing protein</fullName>
    </recommendedName>
</protein>
<gene>
    <name evidence="3" type="ORF">TrST_g6392</name>
</gene>
<feature type="region of interest" description="Disordered" evidence="1">
    <location>
        <begin position="510"/>
        <end position="596"/>
    </location>
</feature>
<feature type="compositionally biased region" description="Low complexity" evidence="1">
    <location>
        <begin position="350"/>
        <end position="366"/>
    </location>
</feature>
<sequence>MNPPRVHASHPLPSYYSPIYQLKSTPFSHFFLCAAIESKKANLKGIRTSQMTIVSVTPYVPSSPSFPPPAPPSQPKRKALFNIFSRRSSSATPPPPVYKETLQPLSGKYRDAILPSNFQYSRSIFNGMEYRCRNIGSDGWEKVVKGMLLTGSPTISHHSTHTPFVQLQEILHSSHSSACITLTPAGKEKGLPPIPPFPIPTWVYNSTCGSLRSDVCAALMLAVATKVKDLHQSKYAHRNINSETVWVSIAFQPTNCTEEDIVVDLRGEEISEDLVKATSNSQDNPGLGMGVFRIQTHDIGYTGPRWLRCLSSEVADSEDCGSGDLENDDPTVERIRVGNTRGYIPPETIKSCGGSSSVGSSSGKSVSRKSTAEDAFALGALLRDICTGVPPHVTVEAYKRKWTARLATPAHRQEAEKTLLGITDLASVDFDCLKLMRGLLNSDKIKRLEVADIFSSPFIKKHASPTAKPPSAPIIISKPSSGQEEIEGVPGYIKDEFNTLMKTPVLEGMMQSKPSDKSNQSAKPKLVSSPVSPASTRRLSENEESIQFDLSPTESSSWSRHLDDNDKEEEEEEEEKEEGEGEGEGEKEEIKEQEGV</sequence>
<dbReference type="Gene3D" id="1.10.510.10">
    <property type="entry name" value="Transferase(Phosphotransferase) domain 1"/>
    <property type="match status" value="1"/>
</dbReference>
<evidence type="ECO:0000313" key="4">
    <source>
        <dbReference type="Proteomes" id="UP001165085"/>
    </source>
</evidence>
<evidence type="ECO:0000259" key="2">
    <source>
        <dbReference type="PROSITE" id="PS50011"/>
    </source>
</evidence>
<evidence type="ECO:0000256" key="1">
    <source>
        <dbReference type="SAM" id="MobiDB-lite"/>
    </source>
</evidence>
<dbReference type="PROSITE" id="PS50011">
    <property type="entry name" value="PROTEIN_KINASE_DOM"/>
    <property type="match status" value="1"/>
</dbReference>
<dbReference type="EMBL" id="BRXY01000243">
    <property type="protein sequence ID" value="GMH80317.1"/>
    <property type="molecule type" value="Genomic_DNA"/>
</dbReference>
<dbReference type="SUPFAM" id="SSF56112">
    <property type="entry name" value="Protein kinase-like (PK-like)"/>
    <property type="match status" value="1"/>
</dbReference>
<dbReference type="GO" id="GO:0004672">
    <property type="term" value="F:protein kinase activity"/>
    <property type="evidence" value="ECO:0007669"/>
    <property type="project" value="InterPro"/>
</dbReference>
<name>A0A9W7B390_9STRA</name>
<dbReference type="InterPro" id="IPR011009">
    <property type="entry name" value="Kinase-like_dom_sf"/>
</dbReference>